<keyword evidence="1" id="KW-0472">Membrane</keyword>
<organism evidence="3 4">
    <name type="scientific">Paenibacillus oryzisoli</name>
    <dbReference type="NCBI Taxonomy" id="1850517"/>
    <lineage>
        <taxon>Bacteria</taxon>
        <taxon>Bacillati</taxon>
        <taxon>Bacillota</taxon>
        <taxon>Bacilli</taxon>
        <taxon>Bacillales</taxon>
        <taxon>Paenibacillaceae</taxon>
        <taxon>Paenibacillus</taxon>
    </lineage>
</organism>
<evidence type="ECO:0000259" key="2">
    <source>
        <dbReference type="Pfam" id="PF05569"/>
    </source>
</evidence>
<protein>
    <recommendedName>
        <fullName evidence="2">Peptidase M56 domain-containing protein</fullName>
    </recommendedName>
</protein>
<keyword evidence="1" id="KW-0812">Transmembrane</keyword>
<gene>
    <name evidence="3" type="ORF">A8708_32405</name>
</gene>
<feature type="transmembrane region" description="Helical" evidence="1">
    <location>
        <begin position="167"/>
        <end position="189"/>
    </location>
</feature>
<evidence type="ECO:0000313" key="4">
    <source>
        <dbReference type="Proteomes" id="UP000078454"/>
    </source>
</evidence>
<keyword evidence="4" id="KW-1185">Reference proteome</keyword>
<dbReference type="STRING" id="1850517.A8708_32405"/>
<feature type="domain" description="Peptidase M56" evidence="2">
    <location>
        <begin position="63"/>
        <end position="247"/>
    </location>
</feature>
<feature type="transmembrane region" description="Helical" evidence="1">
    <location>
        <begin position="260"/>
        <end position="278"/>
    </location>
</feature>
<dbReference type="PANTHER" id="PTHR34978">
    <property type="entry name" value="POSSIBLE SENSOR-TRANSDUCER PROTEIN BLAR"/>
    <property type="match status" value="1"/>
</dbReference>
<sequence length="279" mass="31977">MKESRFKWLYAAALVIGGTILWQMVAFLLGHMLHIRPSRNLFDLCMVLLHYLHLPGHVPMTLVNLLILYTMGTMVWFTVKHSYDVVKANKLVKRYHDVALSATYAESFALLPQQLQIVRYKAPLAMTIGIWKPRILVSTGLMDMLELGELRAVIEHEKCHVRHRDPAAIFLLALISKSMGYIPIFAWIAHKYPMMIELRADKYAIERMEQATDLGSALLKLLKQTAKPRFPLSHASFAETSMNVRIQHILDPEREVALRWPLIRIAVSALIFILVMGLI</sequence>
<keyword evidence="1" id="KW-1133">Transmembrane helix</keyword>
<dbReference type="OrthoDB" id="2448482at2"/>
<dbReference type="InterPro" id="IPR052173">
    <property type="entry name" value="Beta-lactam_resp_regulator"/>
</dbReference>
<dbReference type="Proteomes" id="UP000078454">
    <property type="component" value="Unassembled WGS sequence"/>
</dbReference>
<reference evidence="3 4" key="1">
    <citation type="submission" date="2016-05" db="EMBL/GenBank/DDBJ databases">
        <title>Paenibacillus sp. 1ZS3-15 nov., isolated from the rhizosphere soil.</title>
        <authorList>
            <person name="Zhang X.X."/>
            <person name="Zhang J."/>
        </authorList>
    </citation>
    <scope>NUCLEOTIDE SEQUENCE [LARGE SCALE GENOMIC DNA]</scope>
    <source>
        <strain evidence="3 4">1ZS3-15</strain>
    </source>
</reference>
<dbReference type="PANTHER" id="PTHR34978:SF3">
    <property type="entry name" value="SLR0241 PROTEIN"/>
    <property type="match status" value="1"/>
</dbReference>
<evidence type="ECO:0000256" key="1">
    <source>
        <dbReference type="SAM" id="Phobius"/>
    </source>
</evidence>
<evidence type="ECO:0000313" key="3">
    <source>
        <dbReference type="EMBL" id="OAS18232.1"/>
    </source>
</evidence>
<feature type="transmembrane region" description="Helical" evidence="1">
    <location>
        <begin position="6"/>
        <end position="29"/>
    </location>
</feature>
<proteinExistence type="predicted"/>
<comment type="caution">
    <text evidence="3">The sequence shown here is derived from an EMBL/GenBank/DDBJ whole genome shotgun (WGS) entry which is preliminary data.</text>
</comment>
<dbReference type="EMBL" id="LYPB01000067">
    <property type="protein sequence ID" value="OAS18232.1"/>
    <property type="molecule type" value="Genomic_DNA"/>
</dbReference>
<dbReference type="InterPro" id="IPR008756">
    <property type="entry name" value="Peptidase_M56"/>
</dbReference>
<dbReference type="Gene3D" id="3.30.2010.10">
    <property type="entry name" value="Metalloproteases ('zincins'), catalytic domain"/>
    <property type="match status" value="1"/>
</dbReference>
<dbReference type="CDD" id="cd07326">
    <property type="entry name" value="M56_BlaR1_MecR1_like"/>
    <property type="match status" value="1"/>
</dbReference>
<accession>A0A198AAN4</accession>
<name>A0A198AAN4_9BACL</name>
<dbReference type="RefSeq" id="WP_068664662.1">
    <property type="nucleotide sequence ID" value="NZ_LYPB01000067.1"/>
</dbReference>
<dbReference type="Pfam" id="PF05569">
    <property type="entry name" value="Peptidase_M56"/>
    <property type="match status" value="1"/>
</dbReference>
<feature type="transmembrane region" description="Helical" evidence="1">
    <location>
        <begin position="62"/>
        <end position="79"/>
    </location>
</feature>
<dbReference type="AlphaFoldDB" id="A0A198AAN4"/>